<evidence type="ECO:0000256" key="1">
    <source>
        <dbReference type="SAM" id="Phobius"/>
    </source>
</evidence>
<organism evidence="2 3">
    <name type="scientific">Sunxiuqinia elliptica</name>
    <dbReference type="NCBI Taxonomy" id="655355"/>
    <lineage>
        <taxon>Bacteria</taxon>
        <taxon>Pseudomonadati</taxon>
        <taxon>Bacteroidota</taxon>
        <taxon>Bacteroidia</taxon>
        <taxon>Marinilabiliales</taxon>
        <taxon>Prolixibacteraceae</taxon>
        <taxon>Sunxiuqinia</taxon>
    </lineage>
</organism>
<accession>A0A1I2J166</accession>
<name>A0A1I2J166_9BACT</name>
<proteinExistence type="predicted"/>
<keyword evidence="3" id="KW-1185">Reference proteome</keyword>
<feature type="transmembrane region" description="Helical" evidence="1">
    <location>
        <begin position="6"/>
        <end position="27"/>
    </location>
</feature>
<sequence length="122" mass="14014">MFFLGLAGSFMPYLLLMGALFVLSLGVNIRGGQTVEPIAEKTISYEDSDQEVEEAVSTCYFFQDQKVNTQDNQDYHFASFIETKDFMRFITREKARLRPKINHYSFTTYHTFFGLSPPALVS</sequence>
<dbReference type="RefSeq" id="WP_093920427.1">
    <property type="nucleotide sequence ID" value="NZ_FONW01000007.1"/>
</dbReference>
<evidence type="ECO:0000313" key="2">
    <source>
        <dbReference type="EMBL" id="SFF47750.1"/>
    </source>
</evidence>
<reference evidence="2 3" key="1">
    <citation type="submission" date="2016-10" db="EMBL/GenBank/DDBJ databases">
        <authorList>
            <person name="de Groot N.N."/>
        </authorList>
    </citation>
    <scope>NUCLEOTIDE SEQUENCE [LARGE SCALE GENOMIC DNA]</scope>
    <source>
        <strain evidence="2 3">CGMCC 1.9156</strain>
    </source>
</reference>
<protein>
    <submittedName>
        <fullName evidence="2">Uncharacterized protein</fullName>
    </submittedName>
</protein>
<evidence type="ECO:0000313" key="3">
    <source>
        <dbReference type="Proteomes" id="UP000198964"/>
    </source>
</evidence>
<keyword evidence="1" id="KW-0812">Transmembrane</keyword>
<keyword evidence="1" id="KW-1133">Transmembrane helix</keyword>
<gene>
    <name evidence="2" type="ORF">SAMN05216283_10791</name>
</gene>
<dbReference type="Proteomes" id="UP000198964">
    <property type="component" value="Unassembled WGS sequence"/>
</dbReference>
<dbReference type="EMBL" id="FONW01000007">
    <property type="protein sequence ID" value="SFF47750.1"/>
    <property type="molecule type" value="Genomic_DNA"/>
</dbReference>
<dbReference type="AlphaFoldDB" id="A0A1I2J166"/>
<keyword evidence="1" id="KW-0472">Membrane</keyword>
<dbReference type="STRING" id="655355.SAMN05216283_10791"/>